<gene>
    <name evidence="9" type="ordered locus">Cyan7822_0203</name>
</gene>
<dbReference type="EMBL" id="CP002198">
    <property type="protein sequence ID" value="ADN12253.1"/>
    <property type="molecule type" value="Genomic_DNA"/>
</dbReference>
<comment type="catalytic activity">
    <reaction evidence="7">
        <text>beta-D-fructose 6-phosphate = dihydroxyacetone + D-glyceraldehyde 3-phosphate</text>
        <dbReference type="Rhea" id="RHEA:28002"/>
        <dbReference type="ChEBI" id="CHEBI:16016"/>
        <dbReference type="ChEBI" id="CHEBI:57634"/>
        <dbReference type="ChEBI" id="CHEBI:59776"/>
    </reaction>
</comment>
<dbReference type="STRING" id="497965.Cyan7822_0203"/>
<comment type="similarity">
    <text evidence="3">Belongs to the damage-control phosphatase family. Sugar phosphate phosphatase III subfamily.</text>
</comment>
<name>E0UJK9_GLOV7</name>
<dbReference type="PANTHER" id="PTHR12260:SF6">
    <property type="entry name" value="DAMAGE-CONTROL PHOSPHATASE ARMT1"/>
    <property type="match status" value="1"/>
</dbReference>
<dbReference type="PANTHER" id="PTHR12260">
    <property type="entry name" value="DAMAGE-CONTROL PHOSPHATASE ARMT1"/>
    <property type="match status" value="1"/>
</dbReference>
<dbReference type="GO" id="GO:0016791">
    <property type="term" value="F:phosphatase activity"/>
    <property type="evidence" value="ECO:0007669"/>
    <property type="project" value="TreeGrafter"/>
</dbReference>
<protein>
    <recommendedName>
        <fullName evidence="8">Damage-control phosphatase ARMT1-like metal-binding domain-containing protein</fullName>
    </recommendedName>
</protein>
<dbReference type="InterPro" id="IPR036075">
    <property type="entry name" value="ARMT-1-like_metal-bd_sf"/>
</dbReference>
<comment type="cofactor">
    <cofactor evidence="2">
        <name>Mn(2+)</name>
        <dbReference type="ChEBI" id="CHEBI:29035"/>
    </cofactor>
</comment>
<dbReference type="eggNOG" id="COG1578">
    <property type="taxonomic scope" value="Bacteria"/>
</dbReference>
<evidence type="ECO:0000256" key="6">
    <source>
        <dbReference type="ARBA" id="ARBA00023211"/>
    </source>
</evidence>
<evidence type="ECO:0000256" key="7">
    <source>
        <dbReference type="ARBA" id="ARBA00048809"/>
    </source>
</evidence>
<dbReference type="Pfam" id="PF01937">
    <property type="entry name" value="ARMT1-like_dom"/>
    <property type="match status" value="1"/>
</dbReference>
<keyword evidence="4" id="KW-0479">Metal-binding</keyword>
<evidence type="ECO:0000256" key="4">
    <source>
        <dbReference type="ARBA" id="ARBA00022723"/>
    </source>
</evidence>
<dbReference type="KEGG" id="cyj:Cyan7822_0203"/>
<sequence>MLPLLTIPEPLYVSEKGSFAYYTFTHRLPTIIERVIAENRFYDSVVERLEGLSEEILTGLIREIKNDQGADVSAWYEYVKPYLGKRFIDTPFYFAEAYFYRRILEATEYFLSPESDKIDPFYPQKYGSLGSAMNEVSRMAQQVNEFKVSAKRENQWQFIINLLVFNLWGNRADLSLRPTEAGQFEHQETNQAFHRILLNDSREIADKLNNAKFERLDFIVDNAGLELISDLFLMDFLLDYKITQKVYIHLKAYPTFVSDATVKDVQLTLDFLADYPNQDVKKLAHRLQAYKENQRLQLFDDFFWTSPRFFWDMPEPLRENLAQSDLVFIKGDANYRRLVGDCHWNKTSSFNDIVCYFPTALVSLRTLKSEVIVGLSHEQIQAASEEDPHWLTNGNWGIIQLFEAEKMRKLPD</sequence>
<evidence type="ECO:0000313" key="10">
    <source>
        <dbReference type="Proteomes" id="UP000008206"/>
    </source>
</evidence>
<dbReference type="OrthoDB" id="146189at2"/>
<dbReference type="GO" id="GO:0046872">
    <property type="term" value="F:metal ion binding"/>
    <property type="evidence" value="ECO:0007669"/>
    <property type="project" value="UniProtKB-KW"/>
</dbReference>
<feature type="domain" description="Damage-control phosphatase ARMT1-like metal-binding" evidence="8">
    <location>
        <begin position="23"/>
        <end position="378"/>
    </location>
</feature>
<accession>E0UJK9</accession>
<dbReference type="InterPro" id="IPR039763">
    <property type="entry name" value="ARMT1"/>
</dbReference>
<proteinExistence type="inferred from homology"/>
<reference evidence="10" key="1">
    <citation type="journal article" date="2011" name="MBio">
        <title>Novel metabolic attributes of the genus Cyanothece, comprising a group of unicellular nitrogen-fixing Cyanobacteria.</title>
        <authorList>
            <person name="Bandyopadhyay A."/>
            <person name="Elvitigala T."/>
            <person name="Welsh E."/>
            <person name="Stockel J."/>
            <person name="Liberton M."/>
            <person name="Min H."/>
            <person name="Sherman L.A."/>
            <person name="Pakrasi H.B."/>
        </authorList>
    </citation>
    <scope>NUCLEOTIDE SEQUENCE [LARGE SCALE GENOMIC DNA]</scope>
    <source>
        <strain evidence="10">PCC 7822</strain>
    </source>
</reference>
<evidence type="ECO:0000256" key="2">
    <source>
        <dbReference type="ARBA" id="ARBA00001936"/>
    </source>
</evidence>
<dbReference type="RefSeq" id="WP_013320363.1">
    <property type="nucleotide sequence ID" value="NC_014501.1"/>
</dbReference>
<dbReference type="HOGENOM" id="CLU_030117_3_0_3"/>
<keyword evidence="6" id="KW-0464">Manganese</keyword>
<evidence type="ECO:0000256" key="3">
    <source>
        <dbReference type="ARBA" id="ARBA00009519"/>
    </source>
</evidence>
<dbReference type="Proteomes" id="UP000008206">
    <property type="component" value="Chromosome"/>
</dbReference>
<keyword evidence="10" id="KW-1185">Reference proteome</keyword>
<dbReference type="Gene3D" id="1.20.930.60">
    <property type="match status" value="1"/>
</dbReference>
<dbReference type="AlphaFoldDB" id="E0UJK9"/>
<comment type="catalytic activity">
    <reaction evidence="1">
        <text>beta-D-fructose 1-phosphate + H2O = D-fructose + phosphate</text>
        <dbReference type="Rhea" id="RHEA:35603"/>
        <dbReference type="ChEBI" id="CHEBI:15377"/>
        <dbReference type="ChEBI" id="CHEBI:37721"/>
        <dbReference type="ChEBI" id="CHEBI:43474"/>
        <dbReference type="ChEBI" id="CHEBI:138881"/>
    </reaction>
</comment>
<evidence type="ECO:0000313" key="9">
    <source>
        <dbReference type="EMBL" id="ADN12253.1"/>
    </source>
</evidence>
<dbReference type="InterPro" id="IPR002791">
    <property type="entry name" value="ARMT1-like_metal-bd"/>
</dbReference>
<dbReference type="GO" id="GO:0006974">
    <property type="term" value="P:DNA damage response"/>
    <property type="evidence" value="ECO:0007669"/>
    <property type="project" value="TreeGrafter"/>
</dbReference>
<keyword evidence="5" id="KW-0378">Hydrolase</keyword>
<dbReference type="SUPFAM" id="SSF111321">
    <property type="entry name" value="AF1104-like"/>
    <property type="match status" value="1"/>
</dbReference>
<evidence type="ECO:0000259" key="8">
    <source>
        <dbReference type="Pfam" id="PF01937"/>
    </source>
</evidence>
<organism evidence="9 10">
    <name type="scientific">Gloeothece verrucosa (strain PCC 7822)</name>
    <name type="common">Cyanothece sp. (strain PCC 7822)</name>
    <dbReference type="NCBI Taxonomy" id="497965"/>
    <lineage>
        <taxon>Bacteria</taxon>
        <taxon>Bacillati</taxon>
        <taxon>Cyanobacteriota</taxon>
        <taxon>Cyanophyceae</taxon>
        <taxon>Oscillatoriophycideae</taxon>
        <taxon>Chroococcales</taxon>
        <taxon>Aphanothecaceae</taxon>
        <taxon>Gloeothece</taxon>
        <taxon>Gloeothece verrucosa</taxon>
    </lineage>
</organism>
<evidence type="ECO:0000256" key="5">
    <source>
        <dbReference type="ARBA" id="ARBA00022801"/>
    </source>
</evidence>
<evidence type="ECO:0000256" key="1">
    <source>
        <dbReference type="ARBA" id="ARBA00001326"/>
    </source>
</evidence>
<dbReference type="Gene3D" id="3.40.50.10880">
    <property type="entry name" value="Uncharacterised protein PF01937, DUF89, domain 3"/>
    <property type="match status" value="1"/>
</dbReference>